<dbReference type="GO" id="GO:0000287">
    <property type="term" value="F:magnesium ion binding"/>
    <property type="evidence" value="ECO:0007669"/>
    <property type="project" value="UniProtKB-UniRule"/>
</dbReference>
<keyword evidence="2 5" id="KW-0540">Nuclease</keyword>
<accession>A0A4P6V490</accession>
<keyword evidence="3 5" id="KW-0479">Metal-binding</keyword>
<evidence type="ECO:0000256" key="5">
    <source>
        <dbReference type="HAMAP-Rule" id="MF_00265"/>
    </source>
</evidence>
<dbReference type="GO" id="GO:0004540">
    <property type="term" value="F:RNA nuclease activity"/>
    <property type="evidence" value="ECO:0007669"/>
    <property type="project" value="InterPro"/>
</dbReference>
<proteinExistence type="inferred from homology"/>
<comment type="cofactor">
    <cofactor evidence="5">
        <name>Mg(2+)</name>
        <dbReference type="ChEBI" id="CHEBI:18420"/>
    </cofactor>
</comment>
<dbReference type="Gene3D" id="3.40.50.1010">
    <property type="entry name" value="5'-nuclease"/>
    <property type="match status" value="1"/>
</dbReference>
<evidence type="ECO:0000256" key="3">
    <source>
        <dbReference type="ARBA" id="ARBA00022723"/>
    </source>
</evidence>
<keyword evidence="4 5" id="KW-0378">Hydrolase</keyword>
<feature type="binding site" evidence="5">
    <location>
        <position position="102"/>
    </location>
    <ligand>
        <name>Mg(2+)</name>
        <dbReference type="ChEBI" id="CHEBI:18420"/>
    </ligand>
</feature>
<dbReference type="InterPro" id="IPR029060">
    <property type="entry name" value="PIN-like_dom_sf"/>
</dbReference>
<evidence type="ECO:0000256" key="1">
    <source>
        <dbReference type="ARBA" id="ARBA00022649"/>
    </source>
</evidence>
<dbReference type="EMBL" id="CP036532">
    <property type="protein sequence ID" value="QBK31466.1"/>
    <property type="molecule type" value="Genomic_DNA"/>
</dbReference>
<dbReference type="Proteomes" id="UP000293719">
    <property type="component" value="Chromosome"/>
</dbReference>
<keyword evidence="5" id="KW-0800">Toxin</keyword>
<dbReference type="InterPro" id="IPR002716">
    <property type="entry name" value="PIN_dom"/>
</dbReference>
<keyword evidence="8" id="KW-1185">Reference proteome</keyword>
<keyword evidence="5" id="KW-0460">Magnesium</keyword>
<dbReference type="GO" id="GO:0016787">
    <property type="term" value="F:hydrolase activity"/>
    <property type="evidence" value="ECO:0007669"/>
    <property type="project" value="UniProtKB-KW"/>
</dbReference>
<evidence type="ECO:0000313" key="7">
    <source>
        <dbReference type="EMBL" id="QBK31466.1"/>
    </source>
</evidence>
<evidence type="ECO:0000313" key="8">
    <source>
        <dbReference type="Proteomes" id="UP000293719"/>
    </source>
</evidence>
<evidence type="ECO:0000256" key="2">
    <source>
        <dbReference type="ARBA" id="ARBA00022722"/>
    </source>
</evidence>
<dbReference type="SUPFAM" id="SSF88723">
    <property type="entry name" value="PIN domain-like"/>
    <property type="match status" value="1"/>
</dbReference>
<organism evidence="7 8">
    <name type="scientific">Roseitalea porphyridii</name>
    <dbReference type="NCBI Taxonomy" id="1852022"/>
    <lineage>
        <taxon>Bacteria</taxon>
        <taxon>Pseudomonadati</taxon>
        <taxon>Pseudomonadota</taxon>
        <taxon>Alphaproteobacteria</taxon>
        <taxon>Hyphomicrobiales</taxon>
        <taxon>Ahrensiaceae</taxon>
        <taxon>Roseitalea</taxon>
    </lineage>
</organism>
<dbReference type="CDD" id="cd18692">
    <property type="entry name" value="PIN_VapC-like"/>
    <property type="match status" value="1"/>
</dbReference>
<feature type="binding site" evidence="5">
    <location>
        <position position="8"/>
    </location>
    <ligand>
        <name>Mg(2+)</name>
        <dbReference type="ChEBI" id="CHEBI:18420"/>
    </ligand>
</feature>
<evidence type="ECO:0000259" key="6">
    <source>
        <dbReference type="Pfam" id="PF01850"/>
    </source>
</evidence>
<sequence length="138" mass="15401">MAMPAFADTNILLYALVAEDHESDKRDIARQILSREDLVLSYQVLVEFCYQATRPNRTGALTPERATRYVRAFSRFPIVTGRQDIVFAGLELRRVTNYSIWDCMIIAAAREAGCDTLLSEDMADGHAIAGLSIVNPFG</sequence>
<feature type="domain" description="PIN" evidence="6">
    <location>
        <begin position="6"/>
        <end position="121"/>
    </location>
</feature>
<reference evidence="7 8" key="1">
    <citation type="journal article" date="2017" name="Int. J. Syst. Evol. Microbiol.">
        <title>Roseitalea porphyridii gen. nov., sp. nov., isolated from a red alga, and reclassification of Hoeflea suaedae Chung et al. 2013 as Pseudohoeflea suaedae gen. nov., comb. nov.</title>
        <authorList>
            <person name="Hyeon J.W."/>
            <person name="Jeong S.E."/>
            <person name="Baek K."/>
            <person name="Jeon C.O."/>
        </authorList>
    </citation>
    <scope>NUCLEOTIDE SEQUENCE [LARGE SCALE GENOMIC DNA]</scope>
    <source>
        <strain evidence="7 8">MA7-20</strain>
    </source>
</reference>
<comment type="function">
    <text evidence="5">Toxic component of a toxin-antitoxin (TA) system. An RNase.</text>
</comment>
<protein>
    <recommendedName>
        <fullName evidence="5">Ribonuclease VapC</fullName>
        <shortName evidence="5">RNase VapC</shortName>
        <ecNumber evidence="5">3.1.-.-</ecNumber>
    </recommendedName>
    <alternativeName>
        <fullName evidence="5">Toxin VapC</fullName>
    </alternativeName>
</protein>
<dbReference type="Pfam" id="PF01850">
    <property type="entry name" value="PIN"/>
    <property type="match status" value="1"/>
</dbReference>
<dbReference type="AlphaFoldDB" id="A0A4P6V490"/>
<comment type="similarity">
    <text evidence="5">Belongs to the PINc/VapC protein family.</text>
</comment>
<gene>
    <name evidence="5" type="primary">vapC</name>
    <name evidence="7" type="ORF">E0E05_13130</name>
</gene>
<dbReference type="GO" id="GO:0090729">
    <property type="term" value="F:toxin activity"/>
    <property type="evidence" value="ECO:0007669"/>
    <property type="project" value="UniProtKB-KW"/>
</dbReference>
<keyword evidence="1 5" id="KW-1277">Toxin-antitoxin system</keyword>
<dbReference type="EC" id="3.1.-.-" evidence="5"/>
<dbReference type="KEGG" id="rpod:E0E05_13130"/>
<evidence type="ECO:0000256" key="4">
    <source>
        <dbReference type="ARBA" id="ARBA00022801"/>
    </source>
</evidence>
<name>A0A4P6V490_9HYPH</name>
<dbReference type="HAMAP" id="MF_00265">
    <property type="entry name" value="VapC_Nob1"/>
    <property type="match status" value="1"/>
</dbReference>
<dbReference type="InterPro" id="IPR022907">
    <property type="entry name" value="VapC_family"/>
</dbReference>